<dbReference type="EMBL" id="JAZDRO010000001">
    <property type="protein sequence ID" value="MEE2566014.1"/>
    <property type="molecule type" value="Genomic_DNA"/>
</dbReference>
<evidence type="ECO:0000256" key="1">
    <source>
        <dbReference type="ARBA" id="ARBA00022679"/>
    </source>
</evidence>
<evidence type="ECO:0000313" key="5">
    <source>
        <dbReference type="EMBL" id="MEE2566014.1"/>
    </source>
</evidence>
<evidence type="ECO:0000256" key="3">
    <source>
        <dbReference type="ARBA" id="ARBA00038502"/>
    </source>
</evidence>
<evidence type="ECO:0000256" key="2">
    <source>
        <dbReference type="ARBA" id="ARBA00023315"/>
    </source>
</evidence>
<dbReference type="EC" id="2.-.-.-" evidence="5"/>
<organism evidence="5 6">
    <name type="scientific">Hyphobacterium marinum</name>
    <dbReference type="NCBI Taxonomy" id="3116574"/>
    <lineage>
        <taxon>Bacteria</taxon>
        <taxon>Pseudomonadati</taxon>
        <taxon>Pseudomonadota</taxon>
        <taxon>Alphaproteobacteria</taxon>
        <taxon>Maricaulales</taxon>
        <taxon>Maricaulaceae</taxon>
        <taxon>Hyphobacterium</taxon>
    </lineage>
</organism>
<dbReference type="Pfam" id="PF13302">
    <property type="entry name" value="Acetyltransf_3"/>
    <property type="match status" value="1"/>
</dbReference>
<dbReference type="Gene3D" id="3.40.630.30">
    <property type="match status" value="1"/>
</dbReference>
<accession>A0ABU7LWR7</accession>
<dbReference type="InterPro" id="IPR016181">
    <property type="entry name" value="Acyl_CoA_acyltransferase"/>
</dbReference>
<dbReference type="InterPro" id="IPR051531">
    <property type="entry name" value="N-acetyltransferase"/>
</dbReference>
<gene>
    <name evidence="5" type="ORF">V0U35_04915</name>
</gene>
<feature type="domain" description="N-acetyltransferase" evidence="4">
    <location>
        <begin position="18"/>
        <end position="192"/>
    </location>
</feature>
<dbReference type="InterPro" id="IPR000182">
    <property type="entry name" value="GNAT_dom"/>
</dbReference>
<dbReference type="RefSeq" id="WP_330195543.1">
    <property type="nucleotide sequence ID" value="NZ_JAZDRO010000001.1"/>
</dbReference>
<keyword evidence="1 5" id="KW-0808">Transferase</keyword>
<dbReference type="PANTHER" id="PTHR43792">
    <property type="entry name" value="GNAT FAMILY, PUTATIVE (AFU_ORTHOLOGUE AFUA_3G00765)-RELATED-RELATED"/>
    <property type="match status" value="1"/>
</dbReference>
<evidence type="ECO:0000313" key="6">
    <source>
        <dbReference type="Proteomes" id="UP001310692"/>
    </source>
</evidence>
<proteinExistence type="inferred from homology"/>
<keyword evidence="6" id="KW-1185">Reference proteome</keyword>
<dbReference type="SUPFAM" id="SSF55729">
    <property type="entry name" value="Acyl-CoA N-acyltransferases (Nat)"/>
    <property type="match status" value="1"/>
</dbReference>
<comment type="similarity">
    <text evidence="3">Belongs to the acetyltransferase family. RimJ subfamily.</text>
</comment>
<sequence>MALWREETVPVELTSRLITMRAPLGDDYDAWAKLRSASRNHTSPWEPAWSADELTRSSYRKRIRSYETAWHEGSGYPFFVFRRKDHVFLGACNLNNVRRGVLQAADIGYWIGTPYLRRGFAREAVRLIVGFAFDEVGLHRIEAACRPENDPSKTLLTGLGFQPEGIARKYLKIAGEWHDHEKFALLSSDARP</sequence>
<comment type="caution">
    <text evidence="5">The sequence shown here is derived from an EMBL/GenBank/DDBJ whole genome shotgun (WGS) entry which is preliminary data.</text>
</comment>
<evidence type="ECO:0000259" key="4">
    <source>
        <dbReference type="PROSITE" id="PS51186"/>
    </source>
</evidence>
<dbReference type="PROSITE" id="PS51186">
    <property type="entry name" value="GNAT"/>
    <property type="match status" value="1"/>
</dbReference>
<name>A0ABU7LWR7_9PROT</name>
<dbReference type="Proteomes" id="UP001310692">
    <property type="component" value="Unassembled WGS sequence"/>
</dbReference>
<protein>
    <submittedName>
        <fullName evidence="5">GNAT family protein</fullName>
        <ecNumber evidence="5">2.-.-.-</ecNumber>
    </submittedName>
</protein>
<dbReference type="GO" id="GO:0016740">
    <property type="term" value="F:transferase activity"/>
    <property type="evidence" value="ECO:0007669"/>
    <property type="project" value="UniProtKB-KW"/>
</dbReference>
<reference evidence="5 6" key="1">
    <citation type="submission" date="2024-01" db="EMBL/GenBank/DDBJ databases">
        <title>Hyphobacterium bacterium isolated from marine sediment.</title>
        <authorList>
            <person name="Zhao S."/>
        </authorList>
    </citation>
    <scope>NUCLEOTIDE SEQUENCE [LARGE SCALE GENOMIC DNA]</scope>
    <source>
        <strain evidence="5 6">Y60-23</strain>
    </source>
</reference>
<keyword evidence="2" id="KW-0012">Acyltransferase</keyword>
<dbReference type="PANTHER" id="PTHR43792:SF8">
    <property type="entry name" value="[RIBOSOMAL PROTEIN US5]-ALANINE N-ACETYLTRANSFERASE"/>
    <property type="match status" value="1"/>
</dbReference>